<evidence type="ECO:0000313" key="2">
    <source>
        <dbReference type="Proteomes" id="UP000608420"/>
    </source>
</evidence>
<accession>A0ABQ1VQV6</accession>
<organism evidence="1 2">
    <name type="scientific">Paenibacillus aceti</name>
    <dbReference type="NCBI Taxonomy" id="1820010"/>
    <lineage>
        <taxon>Bacteria</taxon>
        <taxon>Bacillati</taxon>
        <taxon>Bacillota</taxon>
        <taxon>Bacilli</taxon>
        <taxon>Bacillales</taxon>
        <taxon>Paenibacillaceae</taxon>
        <taxon>Paenibacillus</taxon>
    </lineage>
</organism>
<keyword evidence="2" id="KW-1185">Reference proteome</keyword>
<proteinExistence type="predicted"/>
<reference evidence="2" key="1">
    <citation type="journal article" date="2019" name="Int. J. Syst. Evol. Microbiol.">
        <title>The Global Catalogue of Microorganisms (GCM) 10K type strain sequencing project: providing services to taxonomists for standard genome sequencing and annotation.</title>
        <authorList>
            <consortium name="The Broad Institute Genomics Platform"/>
            <consortium name="The Broad Institute Genome Sequencing Center for Infectious Disease"/>
            <person name="Wu L."/>
            <person name="Ma J."/>
        </authorList>
    </citation>
    <scope>NUCLEOTIDE SEQUENCE [LARGE SCALE GENOMIC DNA]</scope>
    <source>
        <strain evidence="2">CGMCC 1.15420</strain>
    </source>
</reference>
<dbReference type="RefSeq" id="WP_120462558.1">
    <property type="nucleotide sequence ID" value="NZ_BMIW01000003.1"/>
</dbReference>
<sequence length="123" mass="14418">MFKKYRATRANVILLESAMKALGYSVEKVSAEKDYKGFKYSNWHLMFHDVVNSKMQELEMERIGKTNIKQPGMNPWKKNLNRAIYRRDDGRTFIAGKHCAHPEEIAGREYTEVVEVLGCWFIK</sequence>
<protein>
    <submittedName>
        <fullName evidence="1">Uncharacterized protein</fullName>
    </submittedName>
</protein>
<dbReference type="EMBL" id="BMIW01000003">
    <property type="protein sequence ID" value="GGF86573.1"/>
    <property type="molecule type" value="Genomic_DNA"/>
</dbReference>
<name>A0ABQ1VQV6_9BACL</name>
<gene>
    <name evidence="1" type="ORF">GCM10010913_05120</name>
</gene>
<comment type="caution">
    <text evidence="1">The sequence shown here is derived from an EMBL/GenBank/DDBJ whole genome shotgun (WGS) entry which is preliminary data.</text>
</comment>
<evidence type="ECO:0000313" key="1">
    <source>
        <dbReference type="EMBL" id="GGF86573.1"/>
    </source>
</evidence>
<dbReference type="Proteomes" id="UP000608420">
    <property type="component" value="Unassembled WGS sequence"/>
</dbReference>